<protein>
    <recommendedName>
        <fullName evidence="3">Small CPxCG-related zinc finger protein</fullName>
    </recommendedName>
</protein>
<reference evidence="2" key="1">
    <citation type="submission" date="2019-05" db="EMBL/GenBank/DDBJ databases">
        <title>Genome sequence and methylation pattern of the halophilic Archaeon Natrinema versiforme BOL5-4.</title>
        <authorList>
            <person name="DasSarma P."/>
            <person name="Anton B.P."/>
            <person name="DasSarma S.L."/>
            <person name="Martinez F.L."/>
            <person name="Guzman D."/>
            <person name="Roberts R.J."/>
            <person name="DasSarma S."/>
        </authorList>
    </citation>
    <scope>NUCLEOTIDE SEQUENCE [LARGE SCALE GENOMIC DNA]</scope>
    <source>
        <strain evidence="2">BOL5-4</strain>
    </source>
</reference>
<dbReference type="Pfam" id="PF24444">
    <property type="entry name" value="DUF7563"/>
    <property type="match status" value="1"/>
</dbReference>
<evidence type="ECO:0008006" key="3">
    <source>
        <dbReference type="Google" id="ProtNLM"/>
    </source>
</evidence>
<gene>
    <name evidence="1" type="ORF">FEJ81_09915</name>
</gene>
<name>A0A4P8WH04_9EURY</name>
<dbReference type="Proteomes" id="UP000302218">
    <property type="component" value="Chromosome"/>
</dbReference>
<dbReference type="EMBL" id="CP040330">
    <property type="protein sequence ID" value="QCS42658.1"/>
    <property type="molecule type" value="Genomic_DNA"/>
</dbReference>
<organism evidence="1 2">
    <name type="scientific">Natrinema versiforme</name>
    <dbReference type="NCBI Taxonomy" id="88724"/>
    <lineage>
        <taxon>Archaea</taxon>
        <taxon>Methanobacteriati</taxon>
        <taxon>Methanobacteriota</taxon>
        <taxon>Stenosarchaea group</taxon>
        <taxon>Halobacteria</taxon>
        <taxon>Halobacteriales</taxon>
        <taxon>Natrialbaceae</taxon>
        <taxon>Natrinema</taxon>
    </lineage>
</organism>
<dbReference type="KEGG" id="nvr:FEJ81_09915"/>
<evidence type="ECO:0000313" key="1">
    <source>
        <dbReference type="EMBL" id="QCS42658.1"/>
    </source>
</evidence>
<sequence length="99" mass="10916">MQRWVRSNQNPQRCLECGAHVTPEFRRGYGDENDHAHRCSDCDTYTRLSDGSAAGQNVAIADPLDDPTRFNESYDDLPSHVQAVCRSGSSEVATDGGSR</sequence>
<dbReference type="AlphaFoldDB" id="A0A4P8WH04"/>
<dbReference type="InterPro" id="IPR055985">
    <property type="entry name" value="DUF7563"/>
</dbReference>
<proteinExistence type="predicted"/>
<accession>A0A4P8WH04</accession>
<evidence type="ECO:0000313" key="2">
    <source>
        <dbReference type="Proteomes" id="UP000302218"/>
    </source>
</evidence>